<dbReference type="OrthoDB" id="9788916at2"/>
<proteinExistence type="predicted"/>
<evidence type="ECO:0000313" key="4">
    <source>
        <dbReference type="EMBL" id="KIO43269.1"/>
    </source>
</evidence>
<dbReference type="Pfam" id="PF13508">
    <property type="entry name" value="Acetyltransf_7"/>
    <property type="match status" value="1"/>
</dbReference>
<evidence type="ECO:0000313" key="7">
    <source>
        <dbReference type="Proteomes" id="UP000031980"/>
    </source>
</evidence>
<dbReference type="EMBL" id="JPIT01000032">
    <property type="protein sequence ID" value="KIO43269.1"/>
    <property type="molecule type" value="Genomic_DNA"/>
</dbReference>
<reference evidence="4 6" key="2">
    <citation type="submission" date="2014-07" db="EMBL/GenBank/DDBJ databases">
        <title>Porphyromonadaceae bacterium OUH 334697 = ATCC BAA-2682 = DSM 28341 draft genome.</title>
        <authorList>
            <person name="Sydenham T.V."/>
            <person name="Hasman H."/>
            <person name="Justesen U.S."/>
        </authorList>
    </citation>
    <scope>NUCLEOTIDE SEQUENCE [LARGE SCALE GENOMIC DNA]</scope>
    <source>
        <strain evidence="4 6">OUH 334697</strain>
    </source>
</reference>
<keyword evidence="7" id="KW-1185">Reference proteome</keyword>
<accession>A0A0C3NFS1</accession>
<dbReference type="Gene3D" id="3.40.630.30">
    <property type="match status" value="1"/>
</dbReference>
<protein>
    <recommendedName>
        <fullName evidence="3">N-acetyltransferase domain-containing protein</fullName>
    </recommendedName>
</protein>
<comment type="caution">
    <text evidence="5">The sequence shown here is derived from an EMBL/GenBank/DDBJ whole genome shotgun (WGS) entry which is preliminary data.</text>
</comment>
<dbReference type="SUPFAM" id="SSF55729">
    <property type="entry name" value="Acyl-CoA N-acyltransferases (Nat)"/>
    <property type="match status" value="1"/>
</dbReference>
<keyword evidence="2" id="KW-0012">Acyltransferase</keyword>
<dbReference type="InterPro" id="IPR000182">
    <property type="entry name" value="GNAT_dom"/>
</dbReference>
<evidence type="ECO:0000313" key="6">
    <source>
        <dbReference type="Proteomes" id="UP000031937"/>
    </source>
</evidence>
<dbReference type="GO" id="GO:0016747">
    <property type="term" value="F:acyltransferase activity, transferring groups other than amino-acyl groups"/>
    <property type="evidence" value="ECO:0007669"/>
    <property type="project" value="InterPro"/>
</dbReference>
<dbReference type="RefSeq" id="WP_041504376.1">
    <property type="nucleotide sequence ID" value="NZ_JPIT01000032.1"/>
</dbReference>
<dbReference type="CDD" id="cd04301">
    <property type="entry name" value="NAT_SF"/>
    <property type="match status" value="1"/>
</dbReference>
<organism evidence="5 7">
    <name type="scientific">Sanguibacteroides justesenii</name>
    <dbReference type="NCBI Taxonomy" id="1547597"/>
    <lineage>
        <taxon>Bacteria</taxon>
        <taxon>Pseudomonadati</taxon>
        <taxon>Bacteroidota</taxon>
        <taxon>Bacteroidia</taxon>
        <taxon>Bacteroidales</taxon>
        <taxon>Porphyromonadaceae</taxon>
        <taxon>Sanguibacteroides</taxon>
    </lineage>
</organism>
<dbReference type="PANTHER" id="PTHR43800">
    <property type="entry name" value="PEPTIDYL-LYSINE N-ACETYLTRANSFERASE YJAB"/>
    <property type="match status" value="1"/>
</dbReference>
<gene>
    <name evidence="5" type="ORF">BA92_08185</name>
    <name evidence="4" type="ORF">IE90_13790</name>
</gene>
<name>A0A0C3NFS1_9PORP</name>
<reference evidence="5 7" key="1">
    <citation type="submission" date="2014-07" db="EMBL/GenBank/DDBJ databases">
        <title>Porphyromonadaceae bacterium OUH 308042 = ATCC BAA-2681 = DSM 28342 draft genome.</title>
        <authorList>
            <person name="Sydenham T.V."/>
            <person name="Hasman H."/>
            <person name="Justensen U.S."/>
        </authorList>
    </citation>
    <scope>NUCLEOTIDE SEQUENCE [LARGE SCALE GENOMIC DNA]</scope>
    <source>
        <strain evidence="5 7">OUH 308042</strain>
    </source>
</reference>
<dbReference type="Proteomes" id="UP000031937">
    <property type="component" value="Unassembled WGS sequence"/>
</dbReference>
<dbReference type="InterPro" id="IPR016181">
    <property type="entry name" value="Acyl_CoA_acyltransferase"/>
</dbReference>
<evidence type="ECO:0000313" key="5">
    <source>
        <dbReference type="EMBL" id="KIO44982.1"/>
    </source>
</evidence>
<evidence type="ECO:0000256" key="2">
    <source>
        <dbReference type="ARBA" id="ARBA00023315"/>
    </source>
</evidence>
<dbReference type="NCBIfam" id="NF007853">
    <property type="entry name" value="PRK10562.1"/>
    <property type="match status" value="1"/>
</dbReference>
<dbReference type="Proteomes" id="UP000031980">
    <property type="component" value="Unassembled WGS sequence"/>
</dbReference>
<sequence>MIRKYTVPDEDVLVKIWLEASSLAHDFIPESFWSEQVEKMKHLYLPSSETWIHEGENGEIDGFVSLVGNYMAALFVRPDRQKMGIGGALMRWVKRKYERLELNVYTKNISAVAFYEWHGFKVLRRQIDEMTGCEEFVMVYEG</sequence>
<dbReference type="PANTHER" id="PTHR43800:SF1">
    <property type="entry name" value="PEPTIDYL-LYSINE N-ACETYLTRANSFERASE YJAB"/>
    <property type="match status" value="1"/>
</dbReference>
<dbReference type="PROSITE" id="PS51186">
    <property type="entry name" value="GNAT"/>
    <property type="match status" value="1"/>
</dbReference>
<keyword evidence="1" id="KW-0808">Transferase</keyword>
<evidence type="ECO:0000259" key="3">
    <source>
        <dbReference type="PROSITE" id="PS51186"/>
    </source>
</evidence>
<dbReference type="EMBL" id="JPIU01000038">
    <property type="protein sequence ID" value="KIO44982.1"/>
    <property type="molecule type" value="Genomic_DNA"/>
</dbReference>
<dbReference type="AlphaFoldDB" id="A0A0C3NFS1"/>
<evidence type="ECO:0000256" key="1">
    <source>
        <dbReference type="ARBA" id="ARBA00022679"/>
    </source>
</evidence>
<feature type="domain" description="N-acetyltransferase" evidence="3">
    <location>
        <begin position="1"/>
        <end position="142"/>
    </location>
</feature>